<dbReference type="InterPro" id="IPR001387">
    <property type="entry name" value="Cro/C1-type_HTH"/>
</dbReference>
<proteinExistence type="predicted"/>
<dbReference type="GO" id="GO:0003677">
    <property type="term" value="F:DNA binding"/>
    <property type="evidence" value="ECO:0007669"/>
    <property type="project" value="InterPro"/>
</dbReference>
<dbReference type="InterPro" id="IPR010982">
    <property type="entry name" value="Lambda_DNA-bd_dom_sf"/>
</dbReference>
<gene>
    <name evidence="2" type="ORF">H8710_09415</name>
</gene>
<organism evidence="2 3">
    <name type="scientific">Fumia xinanensis</name>
    <dbReference type="NCBI Taxonomy" id="2763659"/>
    <lineage>
        <taxon>Bacteria</taxon>
        <taxon>Bacillati</taxon>
        <taxon>Bacillota</taxon>
        <taxon>Clostridia</taxon>
        <taxon>Eubacteriales</taxon>
        <taxon>Oscillospiraceae</taxon>
        <taxon>Fumia</taxon>
    </lineage>
</organism>
<sequence length="77" mass="8879">MQPFGKIKVKLGEYLNQHGITRNSLADSIGVKFQTIDHYCKPDVEIYRLDMVLFAKICCSLQCEISDLLEYIPLENK</sequence>
<keyword evidence="3" id="KW-1185">Reference proteome</keyword>
<comment type="caution">
    <text evidence="2">The sequence shown here is derived from an EMBL/GenBank/DDBJ whole genome shotgun (WGS) entry which is preliminary data.</text>
</comment>
<dbReference type="EMBL" id="JACRSV010000002">
    <property type="protein sequence ID" value="MBC8560281.1"/>
    <property type="molecule type" value="Genomic_DNA"/>
</dbReference>
<name>A0A926I7U4_9FIRM</name>
<evidence type="ECO:0000313" key="3">
    <source>
        <dbReference type="Proteomes" id="UP000610760"/>
    </source>
</evidence>
<protein>
    <submittedName>
        <fullName evidence="2">Helix-turn-helix transcriptional regulator</fullName>
    </submittedName>
</protein>
<dbReference type="Proteomes" id="UP000610760">
    <property type="component" value="Unassembled WGS sequence"/>
</dbReference>
<dbReference type="AlphaFoldDB" id="A0A926I7U4"/>
<evidence type="ECO:0000313" key="2">
    <source>
        <dbReference type="EMBL" id="MBC8560281.1"/>
    </source>
</evidence>
<dbReference type="Pfam" id="PF13443">
    <property type="entry name" value="HTH_26"/>
    <property type="match status" value="1"/>
</dbReference>
<feature type="domain" description="HTH cro/C1-type" evidence="1">
    <location>
        <begin position="10"/>
        <end position="73"/>
    </location>
</feature>
<dbReference type="SUPFAM" id="SSF47413">
    <property type="entry name" value="lambda repressor-like DNA-binding domains"/>
    <property type="match status" value="1"/>
</dbReference>
<accession>A0A926I7U4</accession>
<reference evidence="2" key="1">
    <citation type="submission" date="2020-08" db="EMBL/GenBank/DDBJ databases">
        <title>Genome public.</title>
        <authorList>
            <person name="Liu C."/>
            <person name="Sun Q."/>
        </authorList>
    </citation>
    <scope>NUCLEOTIDE SEQUENCE</scope>
    <source>
        <strain evidence="2">NSJ-33</strain>
    </source>
</reference>
<dbReference type="CDD" id="cd00093">
    <property type="entry name" value="HTH_XRE"/>
    <property type="match status" value="1"/>
</dbReference>
<dbReference type="Gene3D" id="1.10.260.40">
    <property type="entry name" value="lambda repressor-like DNA-binding domains"/>
    <property type="match status" value="1"/>
</dbReference>
<evidence type="ECO:0000259" key="1">
    <source>
        <dbReference type="Pfam" id="PF13443"/>
    </source>
</evidence>